<evidence type="ECO:0000259" key="3">
    <source>
        <dbReference type="Pfam" id="PF01882"/>
    </source>
</evidence>
<proteinExistence type="predicted"/>
<comment type="caution">
    <text evidence="4">The sequence shown here is derived from an EMBL/GenBank/DDBJ whole genome shotgun (WGS) entry which is preliminary data.</text>
</comment>
<dbReference type="EMBL" id="JAUYVI010000006">
    <property type="protein sequence ID" value="MDQ7250093.1"/>
    <property type="molecule type" value="Genomic_DNA"/>
</dbReference>
<accession>A0ABU0YTV1</accession>
<reference evidence="5" key="1">
    <citation type="submission" date="2023-08" db="EMBL/GenBank/DDBJ databases">
        <title>Rhodospirillaceae gen. nov., a novel taxon isolated from the Yangtze River Yuezi River estuary sludge.</title>
        <authorList>
            <person name="Ruan L."/>
        </authorList>
    </citation>
    <scope>NUCLEOTIDE SEQUENCE [LARGE SCALE GENOMIC DNA]</scope>
    <source>
        <strain evidence="5">R-7</strain>
    </source>
</reference>
<feature type="region of interest" description="Disordered" evidence="2">
    <location>
        <begin position="158"/>
        <end position="178"/>
    </location>
</feature>
<feature type="compositionally biased region" description="Polar residues" evidence="2">
    <location>
        <begin position="159"/>
        <end position="170"/>
    </location>
</feature>
<dbReference type="InterPro" id="IPR002881">
    <property type="entry name" value="DUF58"/>
</dbReference>
<dbReference type="Proteomes" id="UP001230156">
    <property type="component" value="Unassembled WGS sequence"/>
</dbReference>
<sequence>MTLAITADRAKAESAAIAGRLPPLLIAAERIAATVTQGVHGRRRVGSGDVFWQHRPYYPGDELKQLDWRQSAKSDKIYLRQMEWSAAQTVYLWCDLSPSMDYASRKELPTKAERSMVLLLALSSVLSRAGERVALMGDPEPPISGRAVAERLADRLQHRTQVAQRSTGDNAENERSLPPPVLLPAHAHAVMISDFLSPIDEFRGLLERFAARDVRGHLLQVLDPAEVAMPFLGRVRFRGMEREGELLMSRVESIRDQYLNKLDAHREELRTLARHAGWSFSTHATDAPGAPALLALYQWLAADKRFRA</sequence>
<evidence type="ECO:0000313" key="4">
    <source>
        <dbReference type="EMBL" id="MDQ7250093.1"/>
    </source>
</evidence>
<dbReference type="RefSeq" id="WP_379958896.1">
    <property type="nucleotide sequence ID" value="NZ_JAUYVI010000006.1"/>
</dbReference>
<dbReference type="PANTHER" id="PTHR33608">
    <property type="entry name" value="BLL2464 PROTEIN"/>
    <property type="match status" value="1"/>
</dbReference>
<name>A0ABU0YTV1_9PROT</name>
<evidence type="ECO:0000313" key="5">
    <source>
        <dbReference type="Proteomes" id="UP001230156"/>
    </source>
</evidence>
<gene>
    <name evidence="4" type="ORF">Q8A70_20555</name>
</gene>
<keyword evidence="1" id="KW-0175">Coiled coil</keyword>
<feature type="coiled-coil region" evidence="1">
    <location>
        <begin position="248"/>
        <end position="275"/>
    </location>
</feature>
<evidence type="ECO:0000256" key="1">
    <source>
        <dbReference type="SAM" id="Coils"/>
    </source>
</evidence>
<dbReference type="PANTHER" id="PTHR33608:SF6">
    <property type="entry name" value="BLL2464 PROTEIN"/>
    <property type="match status" value="1"/>
</dbReference>
<protein>
    <submittedName>
        <fullName evidence="4">DUF58 domain-containing protein</fullName>
    </submittedName>
</protein>
<organism evidence="4 5">
    <name type="scientific">Dongia sedimenti</name>
    <dbReference type="NCBI Taxonomy" id="3064282"/>
    <lineage>
        <taxon>Bacteria</taxon>
        <taxon>Pseudomonadati</taxon>
        <taxon>Pseudomonadota</taxon>
        <taxon>Alphaproteobacteria</taxon>
        <taxon>Rhodospirillales</taxon>
        <taxon>Dongiaceae</taxon>
        <taxon>Dongia</taxon>
    </lineage>
</organism>
<keyword evidence="5" id="KW-1185">Reference proteome</keyword>
<feature type="domain" description="DUF58" evidence="3">
    <location>
        <begin position="54"/>
        <end position="267"/>
    </location>
</feature>
<dbReference type="Pfam" id="PF01882">
    <property type="entry name" value="DUF58"/>
    <property type="match status" value="1"/>
</dbReference>
<evidence type="ECO:0000256" key="2">
    <source>
        <dbReference type="SAM" id="MobiDB-lite"/>
    </source>
</evidence>